<dbReference type="Proteomes" id="UP001059252">
    <property type="component" value="Chromosome"/>
</dbReference>
<dbReference type="PANTHER" id="PTHR42892:SF1">
    <property type="entry name" value="GLUCOSAMINE-6-PHOSPHATE ISOMERASE"/>
    <property type="match status" value="1"/>
</dbReference>
<dbReference type="EMBL" id="CP102734">
    <property type="protein sequence ID" value="UVD81912.1"/>
    <property type="molecule type" value="Genomic_DNA"/>
</dbReference>
<dbReference type="InterPro" id="IPR004547">
    <property type="entry name" value="Glucosamine6P_isomerase"/>
</dbReference>
<dbReference type="Pfam" id="PF01182">
    <property type="entry name" value="Glucosamine_iso"/>
    <property type="match status" value="1"/>
</dbReference>
<protein>
    <submittedName>
        <fullName evidence="3">Glucosamine-6-phosphate deaminase</fullName>
    </submittedName>
</protein>
<feature type="domain" description="Glucosamine/galactosamine-6-phosphate isomerase" evidence="2">
    <location>
        <begin position="14"/>
        <end position="218"/>
    </location>
</feature>
<keyword evidence="4" id="KW-1185">Reference proteome</keyword>
<gene>
    <name evidence="3" type="ORF">NV226_01230</name>
</gene>
<dbReference type="InterPro" id="IPR018321">
    <property type="entry name" value="Glucosamine6P_isomerase_CS"/>
</dbReference>
<dbReference type="RefSeq" id="WP_258211086.1">
    <property type="nucleotide sequence ID" value="NZ_CP102734.1"/>
</dbReference>
<keyword evidence="1" id="KW-0119">Carbohydrate metabolism</keyword>
<evidence type="ECO:0000313" key="4">
    <source>
        <dbReference type="Proteomes" id="UP001059252"/>
    </source>
</evidence>
<evidence type="ECO:0000313" key="3">
    <source>
        <dbReference type="EMBL" id="UVD81912.1"/>
    </source>
</evidence>
<dbReference type="PANTHER" id="PTHR42892">
    <property type="entry name" value="GLUCOSAMINE-6-PHOSPHATE DEAMINASE-LIKE PROTEIN BT_0258-RELATED"/>
    <property type="match status" value="1"/>
</dbReference>
<dbReference type="InterPro" id="IPR037171">
    <property type="entry name" value="NagB/RpiA_transferase-like"/>
</dbReference>
<evidence type="ECO:0000259" key="2">
    <source>
        <dbReference type="Pfam" id="PF01182"/>
    </source>
</evidence>
<sequence>MKISTFTSKEEASVFVAFKIYQAIVNKPDLKLGLATGETPINVYKELVKLSKENKLDYSQVKTFNLDEYSDIDIKNSQSYHAFMEENLFQFLPTLKKENIHFPDAMHDYDGEIEKNGGIDLQILGIGVNGHIAFNEPGSVKDSKTRKIKLKESTILANSRFFNSIEEVPKFAYSMGLDTIMKAKKIIILIFGAAKKEAFAKLYATKQFDINFPASILHEHPDVEVILDNAAASLVKLN</sequence>
<dbReference type="SUPFAM" id="SSF100950">
    <property type="entry name" value="NagB/RpiA/CoA transferase-like"/>
    <property type="match status" value="1"/>
</dbReference>
<dbReference type="Gene3D" id="3.40.50.1360">
    <property type="match status" value="1"/>
</dbReference>
<dbReference type="InterPro" id="IPR006148">
    <property type="entry name" value="Glc/Gal-6P_isomerase"/>
</dbReference>
<accession>A0ABY5RC49</accession>
<name>A0ABY5RC49_9MOLU</name>
<dbReference type="PROSITE" id="PS01161">
    <property type="entry name" value="GLC_GALNAC_ISOMERASE"/>
    <property type="match status" value="1"/>
</dbReference>
<reference evidence="3" key="1">
    <citation type="submission" date="2022-08" db="EMBL/GenBank/DDBJ databases">
        <title>Complete genome of Mycoplasma iguanae type strain 2327.</title>
        <authorList>
            <person name="Spergser J."/>
        </authorList>
    </citation>
    <scope>NUCLEOTIDE SEQUENCE</scope>
    <source>
        <strain evidence="3">2327</strain>
    </source>
</reference>
<dbReference type="InterPro" id="IPR052960">
    <property type="entry name" value="GlcN6P_deaminase-like"/>
</dbReference>
<dbReference type="CDD" id="cd01399">
    <property type="entry name" value="GlcN6P_deaminase"/>
    <property type="match status" value="1"/>
</dbReference>
<proteinExistence type="predicted"/>
<organism evidence="3 4">
    <name type="scientific">Mycoplasma iguanae</name>
    <dbReference type="NCBI Taxonomy" id="292461"/>
    <lineage>
        <taxon>Bacteria</taxon>
        <taxon>Bacillati</taxon>
        <taxon>Mycoplasmatota</taxon>
        <taxon>Mollicutes</taxon>
        <taxon>Mycoplasmataceae</taxon>
        <taxon>Mycoplasma</taxon>
    </lineage>
</organism>
<evidence type="ECO:0000256" key="1">
    <source>
        <dbReference type="ARBA" id="ARBA00023277"/>
    </source>
</evidence>